<dbReference type="AlphaFoldDB" id="A0A9W7L186"/>
<comment type="caution">
    <text evidence="8">The sequence shown here is derived from an EMBL/GenBank/DDBJ whole genome shotgun (WGS) entry which is preliminary data.</text>
</comment>
<dbReference type="PROSITE" id="PS00099">
    <property type="entry name" value="THIOLASE_3"/>
    <property type="match status" value="1"/>
</dbReference>
<name>A0A9W7L186_9STRA</name>
<dbReference type="SUPFAM" id="SSF53901">
    <property type="entry name" value="Thiolase-like"/>
    <property type="match status" value="2"/>
</dbReference>
<evidence type="ECO:0000256" key="3">
    <source>
        <dbReference type="ARBA" id="ARBA00023315"/>
    </source>
</evidence>
<dbReference type="InterPro" id="IPR016039">
    <property type="entry name" value="Thiolase-like"/>
</dbReference>
<evidence type="ECO:0000259" key="7">
    <source>
        <dbReference type="Pfam" id="PF02803"/>
    </source>
</evidence>
<evidence type="ECO:0000256" key="4">
    <source>
        <dbReference type="PIRSR" id="PIRSR000429-1"/>
    </source>
</evidence>
<dbReference type="Pfam" id="PF02803">
    <property type="entry name" value="Thiolase_C"/>
    <property type="match status" value="1"/>
</dbReference>
<dbReference type="PANTHER" id="PTHR43365:SF1">
    <property type="entry name" value="ACETYL-COA C-ACYLTRANSFERASE"/>
    <property type="match status" value="1"/>
</dbReference>
<dbReference type="Pfam" id="PF00108">
    <property type="entry name" value="Thiolase_N"/>
    <property type="match status" value="1"/>
</dbReference>
<comment type="similarity">
    <text evidence="1 5">Belongs to the thiolase-like superfamily. Thiolase family.</text>
</comment>
<dbReference type="Gene3D" id="3.40.47.10">
    <property type="match status" value="2"/>
</dbReference>
<evidence type="ECO:0000256" key="2">
    <source>
        <dbReference type="ARBA" id="ARBA00022679"/>
    </source>
</evidence>
<evidence type="ECO:0000313" key="8">
    <source>
        <dbReference type="EMBL" id="GMI21171.1"/>
    </source>
</evidence>
<dbReference type="EMBL" id="BRXZ01008088">
    <property type="protein sequence ID" value="GMI21171.1"/>
    <property type="molecule type" value="Genomic_DNA"/>
</dbReference>
<feature type="domain" description="Thiolase C-terminal" evidence="7">
    <location>
        <begin position="280"/>
        <end position="401"/>
    </location>
</feature>
<dbReference type="InterPro" id="IPR020610">
    <property type="entry name" value="Thiolase_AS"/>
</dbReference>
<organism evidence="8 9">
    <name type="scientific">Triparma retinervis</name>
    <dbReference type="NCBI Taxonomy" id="2557542"/>
    <lineage>
        <taxon>Eukaryota</taxon>
        <taxon>Sar</taxon>
        <taxon>Stramenopiles</taxon>
        <taxon>Ochrophyta</taxon>
        <taxon>Bolidophyceae</taxon>
        <taxon>Parmales</taxon>
        <taxon>Triparmaceae</taxon>
        <taxon>Triparma</taxon>
    </lineage>
</organism>
<protein>
    <recommendedName>
        <fullName evidence="10">Acetyl-CoA C-acyltransferase</fullName>
    </recommendedName>
</protein>
<evidence type="ECO:0008006" key="10">
    <source>
        <dbReference type="Google" id="ProtNLM"/>
    </source>
</evidence>
<keyword evidence="9" id="KW-1185">Reference proteome</keyword>
<dbReference type="CDD" id="cd00751">
    <property type="entry name" value="thiolase"/>
    <property type="match status" value="1"/>
</dbReference>
<dbReference type="PIRSF" id="PIRSF000429">
    <property type="entry name" value="Ac-CoA_Ac_transf"/>
    <property type="match status" value="1"/>
</dbReference>
<feature type="active site" description="Acyl-thioester intermediate" evidence="4">
    <location>
        <position position="89"/>
    </location>
</feature>
<dbReference type="GO" id="GO:0016747">
    <property type="term" value="F:acyltransferase activity, transferring groups other than amino-acyl groups"/>
    <property type="evidence" value="ECO:0007669"/>
    <property type="project" value="InterPro"/>
</dbReference>
<dbReference type="PANTHER" id="PTHR43365">
    <property type="entry name" value="BLR7806 PROTEIN"/>
    <property type="match status" value="1"/>
</dbReference>
<keyword evidence="3 5" id="KW-0012">Acyltransferase</keyword>
<dbReference type="InterPro" id="IPR020617">
    <property type="entry name" value="Thiolase_C"/>
</dbReference>
<feature type="active site" description="Proton acceptor" evidence="4">
    <location>
        <position position="358"/>
    </location>
</feature>
<accession>A0A9W7L186</accession>
<evidence type="ECO:0000256" key="1">
    <source>
        <dbReference type="ARBA" id="ARBA00010982"/>
    </source>
</evidence>
<evidence type="ECO:0000259" key="6">
    <source>
        <dbReference type="Pfam" id="PF00108"/>
    </source>
</evidence>
<evidence type="ECO:0000313" key="9">
    <source>
        <dbReference type="Proteomes" id="UP001165082"/>
    </source>
</evidence>
<dbReference type="OrthoDB" id="5404651at2759"/>
<feature type="domain" description="Thiolase N-terminal" evidence="6">
    <location>
        <begin position="4"/>
        <end position="268"/>
    </location>
</feature>
<dbReference type="InterPro" id="IPR020616">
    <property type="entry name" value="Thiolase_N"/>
</dbReference>
<dbReference type="InterPro" id="IPR002155">
    <property type="entry name" value="Thiolase"/>
</dbReference>
<gene>
    <name evidence="8" type="ORF">TrRE_jg10924</name>
</gene>
<keyword evidence="2 5" id="KW-0808">Transferase</keyword>
<dbReference type="Proteomes" id="UP001165082">
    <property type="component" value="Unassembled WGS sequence"/>
</dbReference>
<sequence>MSAYIVQATRSAAGRHKGALRGTHPVTLGGLILNGLIDKVPSLDPSDVDDVIFGCVSQVGENAFNLARQCVLSSKMPESVPGTTVDRQCGSSQQALHFAAQAVMSGTQDIVIAGGVESMTRVPMGSNMPKTLGMPNDDSIKARYNTPAPAFSQFIGAEMMGVKYDIGREEMDSFAARSHMRAAAATEAGRFLDEITAVPGLDKEGGEIIFASDEGIRAGTTAEKLGGLDTLVSMGMLGPVEGGPSSGAITAGNASQMSDGAAALLVVNDAGLAKLGSSVTPMARIHTLALAANDPVLMLSAPIPATENVLKRSGLSIDDIGLYEVNEAFAVVPMAWSKMVGGDEEKLNVNGGACALGHPLGGTGAKLMTTLVHELVRREEQYGLLSICEGGGTANATIIERC</sequence>
<feature type="active site" description="Proton acceptor" evidence="4">
    <location>
        <position position="388"/>
    </location>
</feature>
<proteinExistence type="inferred from homology"/>
<dbReference type="NCBIfam" id="TIGR01930">
    <property type="entry name" value="AcCoA-C-Actrans"/>
    <property type="match status" value="1"/>
</dbReference>
<evidence type="ECO:0000256" key="5">
    <source>
        <dbReference type="RuleBase" id="RU003557"/>
    </source>
</evidence>
<reference evidence="8" key="1">
    <citation type="submission" date="2022-07" db="EMBL/GenBank/DDBJ databases">
        <title>Genome analysis of Parmales, a sister group of diatoms, reveals the evolutionary specialization of diatoms from phago-mixotrophs to photoautotrophs.</title>
        <authorList>
            <person name="Ban H."/>
            <person name="Sato S."/>
            <person name="Yoshikawa S."/>
            <person name="Kazumasa Y."/>
            <person name="Nakamura Y."/>
            <person name="Ichinomiya M."/>
            <person name="Saitoh K."/>
            <person name="Sato N."/>
            <person name="Blanc-Mathieu R."/>
            <person name="Endo H."/>
            <person name="Kuwata A."/>
            <person name="Ogata H."/>
        </authorList>
    </citation>
    <scope>NUCLEOTIDE SEQUENCE</scope>
</reference>